<name>A0A077P1A5_XENBV</name>
<sequence length="78" mass="8965">MAILISKNCLSIFSIKKTHCWQAGSEFFSSLNREMHPGTNVIDLGYELLFLHHEIKRFSVPPQKIPSRRPLNSPKSKL</sequence>
<organism evidence="1 2">
    <name type="scientific">Xenorhabdus bovienii str. oregonense</name>
    <dbReference type="NCBI Taxonomy" id="1398202"/>
    <lineage>
        <taxon>Bacteria</taxon>
        <taxon>Pseudomonadati</taxon>
        <taxon>Pseudomonadota</taxon>
        <taxon>Gammaproteobacteria</taxon>
        <taxon>Enterobacterales</taxon>
        <taxon>Morganellaceae</taxon>
        <taxon>Xenorhabdus</taxon>
    </lineage>
</organism>
<evidence type="ECO:0000313" key="1">
    <source>
        <dbReference type="EMBL" id="CDH04508.1"/>
    </source>
</evidence>
<dbReference type="EMBL" id="CBSX010000036">
    <property type="protein sequence ID" value="CDH04508.1"/>
    <property type="molecule type" value="Genomic_DNA"/>
</dbReference>
<dbReference type="AlphaFoldDB" id="A0A077P1A5"/>
<protein>
    <submittedName>
        <fullName evidence="1">Uncharacterized protein</fullName>
    </submittedName>
</protein>
<dbReference type="HOGENOM" id="CLU_2621216_0_0_6"/>
<evidence type="ECO:0000313" key="2">
    <source>
        <dbReference type="Proteomes" id="UP000028483"/>
    </source>
</evidence>
<reference evidence="1" key="1">
    <citation type="submission" date="2013-07" db="EMBL/GenBank/DDBJ databases">
        <title>Sub-species coevolution in mutualistic symbiosis.</title>
        <authorList>
            <person name="Murfin K."/>
            <person name="Klassen J."/>
            <person name="Lee M."/>
            <person name="Forst S."/>
            <person name="Stock P."/>
            <person name="Goodrich-Blair H."/>
        </authorList>
    </citation>
    <scope>NUCLEOTIDE SEQUENCE [LARGE SCALE GENOMIC DNA]</scope>
    <source>
        <strain evidence="1">Oregonense</strain>
    </source>
</reference>
<proteinExistence type="predicted"/>
<comment type="caution">
    <text evidence="1">The sequence shown here is derived from an EMBL/GenBank/DDBJ whole genome shotgun (WGS) entry which is preliminary data.</text>
</comment>
<dbReference type="Proteomes" id="UP000028483">
    <property type="component" value="Unassembled WGS sequence"/>
</dbReference>
<gene>
    <name evidence="1" type="ORF">XBO1_1300082</name>
</gene>
<accession>A0A077P1A5</accession>